<protein>
    <submittedName>
        <fullName evidence="2">Uncharacterized protein</fullName>
    </submittedName>
</protein>
<accession>A0A4Z2I196</accession>
<feature type="signal peptide" evidence="1">
    <location>
        <begin position="1"/>
        <end position="26"/>
    </location>
</feature>
<keyword evidence="1" id="KW-0732">Signal</keyword>
<evidence type="ECO:0000256" key="1">
    <source>
        <dbReference type="SAM" id="SignalP"/>
    </source>
</evidence>
<sequence>MPYSHRIDFFEAALLYLVFLYAGWRGGPVGNPSIVLQRHDEDLHRLLHELLPVVGEEQKNVTQGLRTALSVEEGRYMASEKQVSNNLSSSVLKRISGKDQYDVCLTGTHRASPVAVHSEVGAEEEVSDGQEQRLGQGSSSFVIIQLICLERMDRNV</sequence>
<evidence type="ECO:0000313" key="2">
    <source>
        <dbReference type="EMBL" id="TNN71580.1"/>
    </source>
</evidence>
<comment type="caution">
    <text evidence="2">The sequence shown here is derived from an EMBL/GenBank/DDBJ whole genome shotgun (WGS) entry which is preliminary data.</text>
</comment>
<keyword evidence="3" id="KW-1185">Reference proteome</keyword>
<proteinExistence type="predicted"/>
<dbReference type="AlphaFoldDB" id="A0A4Z2I196"/>
<name>A0A4Z2I196_9TELE</name>
<feature type="chain" id="PRO_5021186244" evidence="1">
    <location>
        <begin position="27"/>
        <end position="156"/>
    </location>
</feature>
<dbReference type="Proteomes" id="UP000314294">
    <property type="component" value="Unassembled WGS sequence"/>
</dbReference>
<dbReference type="EMBL" id="SRLO01000148">
    <property type="protein sequence ID" value="TNN71580.1"/>
    <property type="molecule type" value="Genomic_DNA"/>
</dbReference>
<organism evidence="2 3">
    <name type="scientific">Liparis tanakae</name>
    <name type="common">Tanaka's snailfish</name>
    <dbReference type="NCBI Taxonomy" id="230148"/>
    <lineage>
        <taxon>Eukaryota</taxon>
        <taxon>Metazoa</taxon>
        <taxon>Chordata</taxon>
        <taxon>Craniata</taxon>
        <taxon>Vertebrata</taxon>
        <taxon>Euteleostomi</taxon>
        <taxon>Actinopterygii</taxon>
        <taxon>Neopterygii</taxon>
        <taxon>Teleostei</taxon>
        <taxon>Neoteleostei</taxon>
        <taxon>Acanthomorphata</taxon>
        <taxon>Eupercaria</taxon>
        <taxon>Perciformes</taxon>
        <taxon>Cottioidei</taxon>
        <taxon>Cottales</taxon>
        <taxon>Liparidae</taxon>
        <taxon>Liparis</taxon>
    </lineage>
</organism>
<reference evidence="2 3" key="1">
    <citation type="submission" date="2019-03" db="EMBL/GenBank/DDBJ databases">
        <title>First draft genome of Liparis tanakae, snailfish: a comprehensive survey of snailfish specific genes.</title>
        <authorList>
            <person name="Kim W."/>
            <person name="Song I."/>
            <person name="Jeong J.-H."/>
            <person name="Kim D."/>
            <person name="Kim S."/>
            <person name="Ryu S."/>
            <person name="Song J.Y."/>
            <person name="Lee S.K."/>
        </authorList>
    </citation>
    <scope>NUCLEOTIDE SEQUENCE [LARGE SCALE GENOMIC DNA]</scope>
    <source>
        <tissue evidence="2">Muscle</tissue>
    </source>
</reference>
<gene>
    <name evidence="2" type="ORF">EYF80_018266</name>
</gene>
<evidence type="ECO:0000313" key="3">
    <source>
        <dbReference type="Proteomes" id="UP000314294"/>
    </source>
</evidence>